<dbReference type="PANTHER" id="PTHR43358:SF4">
    <property type="entry name" value="ALPHA_BETA HYDROLASE FOLD-1 DOMAIN-CONTAINING PROTEIN"/>
    <property type="match status" value="1"/>
</dbReference>
<comment type="caution">
    <text evidence="3">The sequence shown here is derived from an EMBL/GenBank/DDBJ whole genome shotgun (WGS) entry which is preliminary data.</text>
</comment>
<dbReference type="AlphaFoldDB" id="A0A0K9F680"/>
<dbReference type="RefSeq" id="WP_049667414.1">
    <property type="nucleotide sequence ID" value="NZ_LFXJ01000008.1"/>
</dbReference>
<feature type="transmembrane region" description="Helical" evidence="1">
    <location>
        <begin position="7"/>
        <end position="31"/>
    </location>
</feature>
<dbReference type="GeneID" id="96599608"/>
<evidence type="ECO:0000313" key="3">
    <source>
        <dbReference type="EMBL" id="KMY30084.1"/>
    </source>
</evidence>
<dbReference type="InterPro" id="IPR029058">
    <property type="entry name" value="AB_hydrolase_fold"/>
</dbReference>
<dbReference type="Pfam" id="PF12146">
    <property type="entry name" value="Hydrolase_4"/>
    <property type="match status" value="1"/>
</dbReference>
<dbReference type="InterPro" id="IPR022742">
    <property type="entry name" value="Hydrolase_4"/>
</dbReference>
<dbReference type="PANTHER" id="PTHR43358">
    <property type="entry name" value="ALPHA/BETA-HYDROLASE"/>
    <property type="match status" value="1"/>
</dbReference>
<feature type="domain" description="Serine aminopeptidase S33" evidence="2">
    <location>
        <begin position="102"/>
        <end position="198"/>
    </location>
</feature>
<sequence>MKRKYKVIITIVSLLLVLFVVAGFFAGNYFYNFALNPSTDKSDVFNAPHNSIALSPEDAKEKEESEKWFKENYKDSYIQSFDDLKLHAYTLKNTNATNKWAIVFHGYSSDGSQMTKYAKHFYDTGYNVLVPDARAHGKSEGAYIGMGWHDRLDVVSWINNVISSDKNAEIVLYGVSMGGATVMMASGEDLPNNVKAIIEDCGYSSVWNEFSYQLQAIFNLPEFPIMHFSSIVTKLRADFTLGEADSVKQVAKSKTPMLFIHGSNDTFVPSDMLNEVYEAANVPKEKFIVEGAGHGGAESVAGDAYWKTINNFLEKYIK</sequence>
<dbReference type="EMBL" id="LFXJ01000008">
    <property type="protein sequence ID" value="KMY30084.1"/>
    <property type="molecule type" value="Genomic_DNA"/>
</dbReference>
<dbReference type="SUPFAM" id="SSF53474">
    <property type="entry name" value="alpha/beta-Hydrolases"/>
    <property type="match status" value="1"/>
</dbReference>
<dbReference type="Gene3D" id="3.40.50.1820">
    <property type="entry name" value="alpha/beta hydrolase"/>
    <property type="match status" value="1"/>
</dbReference>
<dbReference type="OrthoDB" id="9776685at2"/>
<evidence type="ECO:0000256" key="1">
    <source>
        <dbReference type="SAM" id="Phobius"/>
    </source>
</evidence>
<organism evidence="3 4">
    <name type="scientific">Lysinibacillus xylanilyticus</name>
    <dbReference type="NCBI Taxonomy" id="582475"/>
    <lineage>
        <taxon>Bacteria</taxon>
        <taxon>Bacillati</taxon>
        <taxon>Bacillota</taxon>
        <taxon>Bacilli</taxon>
        <taxon>Bacillales</taxon>
        <taxon>Bacillaceae</taxon>
        <taxon>Lysinibacillus</taxon>
    </lineage>
</organism>
<keyword evidence="1" id="KW-1133">Transmembrane helix</keyword>
<dbReference type="InterPro" id="IPR052920">
    <property type="entry name" value="DNA-binding_regulatory"/>
</dbReference>
<keyword evidence="1" id="KW-0472">Membrane</keyword>
<dbReference type="GO" id="GO:0016787">
    <property type="term" value="F:hydrolase activity"/>
    <property type="evidence" value="ECO:0007669"/>
    <property type="project" value="UniProtKB-KW"/>
</dbReference>
<evidence type="ECO:0000313" key="4">
    <source>
        <dbReference type="Proteomes" id="UP000037326"/>
    </source>
</evidence>
<accession>A0A0K9F680</accession>
<name>A0A0K9F680_9BACI</name>
<gene>
    <name evidence="3" type="ORF">ACZ11_15365</name>
</gene>
<dbReference type="Proteomes" id="UP000037326">
    <property type="component" value="Unassembled WGS sequence"/>
</dbReference>
<protein>
    <submittedName>
        <fullName evidence="3">Alpha/beta hydrolase</fullName>
    </submittedName>
</protein>
<evidence type="ECO:0000259" key="2">
    <source>
        <dbReference type="Pfam" id="PF12146"/>
    </source>
</evidence>
<dbReference type="PATRIC" id="fig|582475.4.peg.4122"/>
<proteinExistence type="predicted"/>
<keyword evidence="3" id="KW-0378">Hydrolase</keyword>
<reference evidence="4" key="1">
    <citation type="submission" date="2015-07" db="EMBL/GenBank/DDBJ databases">
        <authorList>
            <consortium name="Consortium for Microbial Forensics and Genomics (microFORGE)"/>
            <person name="Knight B.M."/>
            <person name="Roberts D.P."/>
            <person name="Lin D."/>
            <person name="Hari K."/>
            <person name="Fletcher J."/>
            <person name="Melcher U."/>
            <person name="Blagden T."/>
            <person name="Winegar R.A."/>
        </authorList>
    </citation>
    <scope>NUCLEOTIDE SEQUENCE [LARGE SCALE GENOMIC DNA]</scope>
    <source>
        <strain evidence="4">DSM 23493</strain>
    </source>
</reference>
<keyword evidence="1" id="KW-0812">Transmembrane</keyword>